<evidence type="ECO:0000313" key="1">
    <source>
        <dbReference type="EMBL" id="TVO76820.1"/>
    </source>
</evidence>
<accession>A0A558DTN4</accession>
<dbReference type="Proteomes" id="UP000316649">
    <property type="component" value="Unassembled WGS sequence"/>
</dbReference>
<keyword evidence="2" id="KW-1185">Reference proteome</keyword>
<comment type="caution">
    <text evidence="1">The sequence shown here is derived from an EMBL/GenBank/DDBJ whole genome shotgun (WGS) entry which is preliminary data.</text>
</comment>
<proteinExistence type="predicted"/>
<dbReference type="RefSeq" id="WP_144357949.1">
    <property type="nucleotide sequence ID" value="NZ_VMNH01000005.1"/>
</dbReference>
<protein>
    <submittedName>
        <fullName evidence="1">Uncharacterized protein</fullName>
    </submittedName>
</protein>
<dbReference type="EMBL" id="VMNH01000005">
    <property type="protein sequence ID" value="TVO76820.1"/>
    <property type="molecule type" value="Genomic_DNA"/>
</dbReference>
<evidence type="ECO:0000313" key="2">
    <source>
        <dbReference type="Proteomes" id="UP000316649"/>
    </source>
</evidence>
<organism evidence="1 2">
    <name type="scientific">Sedimenticola selenatireducens</name>
    <dbReference type="NCBI Taxonomy" id="191960"/>
    <lineage>
        <taxon>Bacteria</taxon>
        <taxon>Pseudomonadati</taxon>
        <taxon>Pseudomonadota</taxon>
        <taxon>Gammaproteobacteria</taxon>
        <taxon>Chromatiales</taxon>
        <taxon>Sedimenticolaceae</taxon>
        <taxon>Sedimenticola</taxon>
    </lineage>
</organism>
<name>A0A558DTN4_9GAMM</name>
<dbReference type="AlphaFoldDB" id="A0A558DTN4"/>
<sequence length="97" mass="10974">MTRSIIGKCWHCGAELSAADYGRETACLACGKPTRVCRNCRWYDPARTNQCQEPMAERVMAKERANYCEFFEATAELDSEGNTANQNLRQAAEDLFK</sequence>
<reference evidence="1 2" key="1">
    <citation type="submission" date="2019-07" db="EMBL/GenBank/DDBJ databases">
        <title>The pathways for chlorine oxyanion respiration interact through the shared metabolite chlorate.</title>
        <authorList>
            <person name="Barnum T.P."/>
            <person name="Cheng Y."/>
            <person name="Hill K.A."/>
            <person name="Lucas L.N."/>
            <person name="Carlson H.K."/>
            <person name="Coates J.D."/>
        </authorList>
    </citation>
    <scope>NUCLEOTIDE SEQUENCE [LARGE SCALE GENOMIC DNA]</scope>
    <source>
        <strain evidence="1 2">BK-1</strain>
    </source>
</reference>
<gene>
    <name evidence="1" type="ORF">FHP88_05185</name>
</gene>
<dbReference type="OrthoDB" id="129664at2"/>